<gene>
    <name evidence="14" type="ORF">MIMGU_mgv1a026464mg</name>
</gene>
<dbReference type="InterPro" id="IPR027417">
    <property type="entry name" value="P-loop_NTPase"/>
</dbReference>
<dbReference type="GO" id="GO:0005737">
    <property type="term" value="C:cytoplasm"/>
    <property type="evidence" value="ECO:0007669"/>
    <property type="project" value="UniProtKB-SubCell"/>
</dbReference>
<dbReference type="Gene3D" id="3.80.10.10">
    <property type="entry name" value="Ribonuclease Inhibitor"/>
    <property type="match status" value="1"/>
</dbReference>
<dbReference type="InterPro" id="IPR044974">
    <property type="entry name" value="Disease_R_plants"/>
</dbReference>
<dbReference type="PRINTS" id="PR00364">
    <property type="entry name" value="DISEASERSIST"/>
</dbReference>
<dbReference type="Pfam" id="PF00931">
    <property type="entry name" value="NB-ARC"/>
    <property type="match status" value="1"/>
</dbReference>
<dbReference type="SUPFAM" id="SSF52540">
    <property type="entry name" value="P-loop containing nucleoside triphosphate hydrolases"/>
    <property type="match status" value="1"/>
</dbReference>
<comment type="subcellular location">
    <subcellularLocation>
        <location evidence="2">Cytoplasm</location>
    </subcellularLocation>
</comment>
<name>A0A022QD23_ERYGU</name>
<dbReference type="SUPFAM" id="SSF52058">
    <property type="entry name" value="L domain-like"/>
    <property type="match status" value="1"/>
</dbReference>
<evidence type="ECO:0000256" key="4">
    <source>
        <dbReference type="ARBA" id="ARBA00022490"/>
    </source>
</evidence>
<dbReference type="Gene3D" id="1.10.8.430">
    <property type="entry name" value="Helical domain of apoptotic protease-activating factors"/>
    <property type="match status" value="1"/>
</dbReference>
<feature type="domain" description="Disease resistance protein winged helix" evidence="12">
    <location>
        <begin position="283"/>
        <end position="344"/>
    </location>
</feature>
<sequence>VKRGYADEESKHHHHAAAAAASKKSTVVGLSGQISRIVDMLTDRKLSESTLFVSLLGMAGIGKTTLANEIYQHPVISNRFHRRVWVNLGPNYRSEDILREILAQIDPEIKERDDGISINEHFSNFLLFNRCLIVLDGVWNTYVFDCLNALATIKNASAVLVTTTLEQVAVFPTSYKVYQMRLLDDEESWLLLRNKVFDEMPCPPELVKPGKKIAEICEGLPLTIVTVADLLSKLERSPDCWKKVAAKENSVFIDAYDKMSVVLFPSYECLSEHLKQVFLYMGVFPQRCEIKYSNLINMWIAEGFLENYQLAAQCLSDLISRSLVMVRQQSTGNGIKTCSLHSAFWPLCVKEARSNKFFHVLTKYADGLTEDIKSQPRLCIHNNILFGIEDLNNIMASILNVSSVLCTGPYHQYPVPVCLDHSRLLRMLDALTIRFYLFPIEVIKLIELRYLALTYNGNLPSSISQLSSLECLIVGRHLVIRPAGRPPCLPLEIWDMKKLKHLRIMGTEIPDPCEGSFLPNLSTLSDMNTRSCTRSVLESIPNLKKLGIRIEISPDVTTYQEPLSCFDHISHLEKLESLKCVIVNPILKNPPPLSIFPSGLKKLSLSGLGYPWEEMSKIDLLPNLEVLKLRCCAFRGPRWEVETKRFLRLEFILIEDSDLVHWTAGRGSFPFLDCLSIKHCYKLQEIPRRLGFELGKIQVVDCSPSIVNWAKNLTKIDVLVHSSWDDRDLKK</sequence>
<evidence type="ECO:0000256" key="5">
    <source>
        <dbReference type="ARBA" id="ARBA00022614"/>
    </source>
</evidence>
<keyword evidence="6" id="KW-0381">Hypersensitive response</keyword>
<accession>A0A022QD23</accession>
<dbReference type="InterPro" id="IPR058922">
    <property type="entry name" value="WHD_DRP"/>
</dbReference>
<dbReference type="AlphaFoldDB" id="A0A022QD23"/>
<evidence type="ECO:0000259" key="12">
    <source>
        <dbReference type="Pfam" id="PF23559"/>
    </source>
</evidence>
<dbReference type="GO" id="GO:0043531">
    <property type="term" value="F:ADP binding"/>
    <property type="evidence" value="ECO:0007669"/>
    <property type="project" value="InterPro"/>
</dbReference>
<dbReference type="eggNOG" id="KOG4658">
    <property type="taxonomic scope" value="Eukaryota"/>
</dbReference>
<keyword evidence="4" id="KW-0963">Cytoplasm</keyword>
<feature type="domain" description="Disease resistance R13L4/SHOC-2-like LRR" evidence="13">
    <location>
        <begin position="441"/>
        <end position="605"/>
    </location>
</feature>
<dbReference type="InterPro" id="IPR036388">
    <property type="entry name" value="WH-like_DNA-bd_sf"/>
</dbReference>
<dbReference type="Gene3D" id="1.10.10.10">
    <property type="entry name" value="Winged helix-like DNA-binding domain superfamily/Winged helix DNA-binding domain"/>
    <property type="match status" value="1"/>
</dbReference>
<comment type="similarity">
    <text evidence="3">Belongs to the disease resistance NB-LRR family.</text>
</comment>
<dbReference type="Gene3D" id="3.40.50.300">
    <property type="entry name" value="P-loop containing nucleotide triphosphate hydrolases"/>
    <property type="match status" value="1"/>
</dbReference>
<keyword evidence="7" id="KW-0677">Repeat</keyword>
<keyword evidence="9" id="KW-0611">Plant defense</keyword>
<evidence type="ECO:0000256" key="9">
    <source>
        <dbReference type="ARBA" id="ARBA00022821"/>
    </source>
</evidence>
<evidence type="ECO:0000313" key="15">
    <source>
        <dbReference type="Proteomes" id="UP000030748"/>
    </source>
</evidence>
<keyword evidence="10" id="KW-0067">ATP-binding</keyword>
<reference evidence="14 15" key="1">
    <citation type="journal article" date="2013" name="Proc. Natl. Acad. Sci. U.S.A.">
        <title>Fine-scale variation in meiotic recombination in Mimulus inferred from population shotgun sequencing.</title>
        <authorList>
            <person name="Hellsten U."/>
            <person name="Wright K.M."/>
            <person name="Jenkins J."/>
            <person name="Shu S."/>
            <person name="Yuan Y."/>
            <person name="Wessler S.R."/>
            <person name="Schmutz J."/>
            <person name="Willis J.H."/>
            <person name="Rokhsar D.S."/>
        </authorList>
    </citation>
    <scope>NUCLEOTIDE SEQUENCE [LARGE SCALE GENOMIC DNA]</scope>
    <source>
        <strain evidence="15">cv. DUN x IM62</strain>
    </source>
</reference>
<keyword evidence="5" id="KW-0433">Leucine-rich repeat</keyword>
<dbReference type="Pfam" id="PF23598">
    <property type="entry name" value="LRR_14"/>
    <property type="match status" value="1"/>
</dbReference>
<evidence type="ECO:0000256" key="10">
    <source>
        <dbReference type="ARBA" id="ARBA00022840"/>
    </source>
</evidence>
<evidence type="ECO:0000256" key="2">
    <source>
        <dbReference type="ARBA" id="ARBA00004496"/>
    </source>
</evidence>
<dbReference type="InterPro" id="IPR055414">
    <property type="entry name" value="LRR_R13L4/SHOC2-like"/>
</dbReference>
<evidence type="ECO:0000259" key="13">
    <source>
        <dbReference type="Pfam" id="PF23598"/>
    </source>
</evidence>
<keyword evidence="15" id="KW-1185">Reference proteome</keyword>
<dbReference type="Proteomes" id="UP000030748">
    <property type="component" value="Unassembled WGS sequence"/>
</dbReference>
<feature type="domain" description="NB-ARC" evidence="11">
    <location>
        <begin position="35"/>
        <end position="199"/>
    </location>
</feature>
<proteinExistence type="inferred from homology"/>
<evidence type="ECO:0000256" key="7">
    <source>
        <dbReference type="ARBA" id="ARBA00022737"/>
    </source>
</evidence>
<feature type="non-terminal residue" evidence="14">
    <location>
        <position position="1"/>
    </location>
</feature>
<evidence type="ECO:0000256" key="8">
    <source>
        <dbReference type="ARBA" id="ARBA00022741"/>
    </source>
</evidence>
<dbReference type="PANTHER" id="PTHR23155">
    <property type="entry name" value="DISEASE RESISTANCE PROTEIN RP"/>
    <property type="match status" value="1"/>
</dbReference>
<dbReference type="EMBL" id="KI632125">
    <property type="protein sequence ID" value="EYU24400.1"/>
    <property type="molecule type" value="Genomic_DNA"/>
</dbReference>
<organism evidence="14 15">
    <name type="scientific">Erythranthe guttata</name>
    <name type="common">Yellow monkey flower</name>
    <name type="synonym">Mimulus guttatus</name>
    <dbReference type="NCBI Taxonomy" id="4155"/>
    <lineage>
        <taxon>Eukaryota</taxon>
        <taxon>Viridiplantae</taxon>
        <taxon>Streptophyta</taxon>
        <taxon>Embryophyta</taxon>
        <taxon>Tracheophyta</taxon>
        <taxon>Spermatophyta</taxon>
        <taxon>Magnoliopsida</taxon>
        <taxon>eudicotyledons</taxon>
        <taxon>Gunneridae</taxon>
        <taxon>Pentapetalae</taxon>
        <taxon>asterids</taxon>
        <taxon>lamiids</taxon>
        <taxon>Lamiales</taxon>
        <taxon>Phrymaceae</taxon>
        <taxon>Erythranthe</taxon>
    </lineage>
</organism>
<evidence type="ECO:0000256" key="3">
    <source>
        <dbReference type="ARBA" id="ARBA00008894"/>
    </source>
</evidence>
<dbReference type="GO" id="GO:0009626">
    <property type="term" value="P:plant-type hypersensitive response"/>
    <property type="evidence" value="ECO:0007669"/>
    <property type="project" value="UniProtKB-KW"/>
</dbReference>
<protein>
    <submittedName>
        <fullName evidence="14">Uncharacterized protein</fullName>
    </submittedName>
</protein>
<dbReference type="InterPro" id="IPR032675">
    <property type="entry name" value="LRR_dom_sf"/>
</dbReference>
<dbReference type="InterPro" id="IPR042197">
    <property type="entry name" value="Apaf_helical"/>
</dbReference>
<keyword evidence="8" id="KW-0547">Nucleotide-binding</keyword>
<dbReference type="InterPro" id="IPR002182">
    <property type="entry name" value="NB-ARC"/>
</dbReference>
<evidence type="ECO:0000256" key="6">
    <source>
        <dbReference type="ARBA" id="ARBA00022667"/>
    </source>
</evidence>
<dbReference type="PANTHER" id="PTHR23155:SF1152">
    <property type="entry name" value="AAA+ ATPASE DOMAIN-CONTAINING PROTEIN"/>
    <property type="match status" value="1"/>
</dbReference>
<comment type="function">
    <text evidence="1">Confers resistance to late blight (Phytophthora infestans) races carrying the avirulence gene Avr1. Resistance proteins guard the plant against pathogens that contain an appropriate avirulence protein via an indirect interaction with this avirulence protein. That triggers a defense system including the hypersensitive response, which restricts the pathogen growth.</text>
</comment>
<evidence type="ECO:0000259" key="11">
    <source>
        <dbReference type="Pfam" id="PF00931"/>
    </source>
</evidence>
<evidence type="ECO:0000256" key="1">
    <source>
        <dbReference type="ARBA" id="ARBA00002074"/>
    </source>
</evidence>
<dbReference type="Pfam" id="PF23559">
    <property type="entry name" value="WHD_DRP"/>
    <property type="match status" value="1"/>
</dbReference>
<evidence type="ECO:0000313" key="14">
    <source>
        <dbReference type="EMBL" id="EYU24400.1"/>
    </source>
</evidence>